<name>A0A9X2JH70_9BACT</name>
<evidence type="ECO:0000256" key="1">
    <source>
        <dbReference type="SAM" id="Phobius"/>
    </source>
</evidence>
<sequence length="168" mass="19740">MDANLSFRGAPTEPSQFRLRTLLIAFVVVGAALGIFGRLLLPSPEEVETDRLRQELFRRYPTIEALNAALEQEFRTVNPPSIRGWRFQRANKTNQWNGWRRRGIAYYDRNNDGKIDMKYRYEPRTSTNEYWWEDSDFDGDFDTEVQQGCFHHNEIPLTPKVAVPRVNE</sequence>
<keyword evidence="1" id="KW-0812">Transmembrane</keyword>
<comment type="caution">
    <text evidence="2">The sequence shown here is derived from an EMBL/GenBank/DDBJ whole genome shotgun (WGS) entry which is preliminary data.</text>
</comment>
<accession>A0A9X2JH70</accession>
<reference evidence="2" key="1">
    <citation type="submission" date="2022-06" db="EMBL/GenBank/DDBJ databases">
        <title>Aeoliella straminimaris, a novel planctomycete from sediments.</title>
        <authorList>
            <person name="Vitorino I.R."/>
            <person name="Lage O.M."/>
        </authorList>
    </citation>
    <scope>NUCLEOTIDE SEQUENCE</scope>
    <source>
        <strain evidence="2">ICT_H6.2</strain>
    </source>
</reference>
<dbReference type="RefSeq" id="WP_252853858.1">
    <property type="nucleotide sequence ID" value="NZ_JAMXLR010000061.1"/>
</dbReference>
<gene>
    <name evidence="2" type="ORF">NG895_17750</name>
</gene>
<keyword evidence="1" id="KW-0472">Membrane</keyword>
<feature type="transmembrane region" description="Helical" evidence="1">
    <location>
        <begin position="21"/>
        <end position="41"/>
    </location>
</feature>
<dbReference type="EMBL" id="JAMXLR010000061">
    <property type="protein sequence ID" value="MCO6045745.1"/>
    <property type="molecule type" value="Genomic_DNA"/>
</dbReference>
<dbReference type="Proteomes" id="UP001155241">
    <property type="component" value="Unassembled WGS sequence"/>
</dbReference>
<keyword evidence="3" id="KW-1185">Reference proteome</keyword>
<organism evidence="2 3">
    <name type="scientific">Aeoliella straminimaris</name>
    <dbReference type="NCBI Taxonomy" id="2954799"/>
    <lineage>
        <taxon>Bacteria</taxon>
        <taxon>Pseudomonadati</taxon>
        <taxon>Planctomycetota</taxon>
        <taxon>Planctomycetia</taxon>
        <taxon>Pirellulales</taxon>
        <taxon>Lacipirellulaceae</taxon>
        <taxon>Aeoliella</taxon>
    </lineage>
</organism>
<evidence type="ECO:0000313" key="3">
    <source>
        <dbReference type="Proteomes" id="UP001155241"/>
    </source>
</evidence>
<protein>
    <submittedName>
        <fullName evidence="2">Uncharacterized protein</fullName>
    </submittedName>
</protein>
<proteinExistence type="predicted"/>
<evidence type="ECO:0000313" key="2">
    <source>
        <dbReference type="EMBL" id="MCO6045745.1"/>
    </source>
</evidence>
<dbReference type="AlphaFoldDB" id="A0A9X2JH70"/>
<keyword evidence="1" id="KW-1133">Transmembrane helix</keyword>